<evidence type="ECO:0000256" key="4">
    <source>
        <dbReference type="ARBA" id="ARBA00022840"/>
    </source>
</evidence>
<proteinExistence type="inferred from homology"/>
<dbReference type="PROSITE" id="PS00211">
    <property type="entry name" value="ABC_TRANSPORTER_1"/>
    <property type="match status" value="1"/>
</dbReference>
<evidence type="ECO:0000256" key="1">
    <source>
        <dbReference type="ARBA" id="ARBA00005417"/>
    </source>
</evidence>
<evidence type="ECO:0000313" key="7">
    <source>
        <dbReference type="EMBL" id="RIE09083.1"/>
    </source>
</evidence>
<gene>
    <name evidence="7" type="ORF">SMC6_03135</name>
</gene>
<dbReference type="GO" id="GO:0005524">
    <property type="term" value="F:ATP binding"/>
    <property type="evidence" value="ECO:0007669"/>
    <property type="project" value="UniProtKB-KW"/>
</dbReference>
<dbReference type="PROSITE" id="PS50893">
    <property type="entry name" value="ABC_TRANSPORTER_2"/>
    <property type="match status" value="1"/>
</dbReference>
<dbReference type="Gene3D" id="3.40.50.300">
    <property type="entry name" value="P-loop containing nucleotide triphosphate hydrolases"/>
    <property type="match status" value="1"/>
</dbReference>
<keyword evidence="8" id="KW-1185">Reference proteome</keyword>
<accession>A0A398D2K9</accession>
<dbReference type="InterPro" id="IPR027417">
    <property type="entry name" value="P-loop_NTPase"/>
</dbReference>
<dbReference type="Pfam" id="PF00005">
    <property type="entry name" value="ABC_tran"/>
    <property type="match status" value="1"/>
</dbReference>
<keyword evidence="3" id="KW-0547">Nucleotide-binding</keyword>
<dbReference type="InterPro" id="IPR017871">
    <property type="entry name" value="ABC_transporter-like_CS"/>
</dbReference>
<dbReference type="PANTHER" id="PTHR43820:SF4">
    <property type="entry name" value="HIGH-AFFINITY BRANCHED-CHAIN AMINO ACID TRANSPORT ATP-BINDING PROTEIN LIVF"/>
    <property type="match status" value="1"/>
</dbReference>
<dbReference type="CDD" id="cd03224">
    <property type="entry name" value="ABC_TM1139_LivF_branched"/>
    <property type="match status" value="1"/>
</dbReference>
<dbReference type="Proteomes" id="UP000266260">
    <property type="component" value="Unassembled WGS sequence"/>
</dbReference>
<comment type="similarity">
    <text evidence="1">Belongs to the ABC transporter superfamily.</text>
</comment>
<reference evidence="7 8" key="1">
    <citation type="submission" date="2018-09" db="EMBL/GenBank/DDBJ databases">
        <title>Discovery and Ecogenomic Context for Candidatus Cryosericales, a Global Caldiserica Order Active in Thawing Permafrost.</title>
        <authorList>
            <person name="Martinez M.A."/>
            <person name="Woodcroft B.J."/>
            <person name="Ignacio Espinoza J.C."/>
            <person name="Zayed A."/>
            <person name="Singleton C.M."/>
            <person name="Boyd J."/>
            <person name="Li Y.-F."/>
            <person name="Purvine S."/>
            <person name="Maughan H."/>
            <person name="Hodgkins S.B."/>
            <person name="Anderson D."/>
            <person name="Sederholm M."/>
            <person name="Temperton B."/>
            <person name="Saleska S.R."/>
            <person name="Tyson G.W."/>
            <person name="Rich V.I."/>
        </authorList>
    </citation>
    <scope>NUCLEOTIDE SEQUENCE [LARGE SCALE GENOMIC DNA]</scope>
    <source>
        <strain evidence="7 8">SMC6</strain>
    </source>
</reference>
<evidence type="ECO:0000259" key="6">
    <source>
        <dbReference type="PROSITE" id="PS50893"/>
    </source>
</evidence>
<comment type="caution">
    <text evidence="7">The sequence shown here is derived from an EMBL/GenBank/DDBJ whole genome shotgun (WGS) entry which is preliminary data.</text>
</comment>
<dbReference type="RefSeq" id="WP_119175492.1">
    <property type="nucleotide sequence ID" value="NZ_QXIT01000057.1"/>
</dbReference>
<dbReference type="SUPFAM" id="SSF52540">
    <property type="entry name" value="P-loop containing nucleoside triphosphate hydrolases"/>
    <property type="match status" value="1"/>
</dbReference>
<evidence type="ECO:0000256" key="2">
    <source>
        <dbReference type="ARBA" id="ARBA00022448"/>
    </source>
</evidence>
<name>A0A398D2K9_9BACT</name>
<keyword evidence="5" id="KW-0029">Amino-acid transport</keyword>
<dbReference type="InterPro" id="IPR052156">
    <property type="entry name" value="BCAA_Transport_ATP-bd_LivF"/>
</dbReference>
<sequence length="246" mass="26466">MATVLAIKNLVVNYGAVQALKGVDVELGEHDIVAVLGANGAGKTTLLKSISRIQPIKGGSITLKGRDLATVQAFRLAGLGIAHVPEGRHVFSTLTTEENLNLGAYGVRSLPAGKELEKTKEWIFTLFPILKERRKQLAGTLSGGEQQMLAIGRGLISKPRVLLLDEPSLGLAPIIVQEIFRVIRQIHEEEGVSILLVEQNARKALGVARYGYILELGKVAIEGNACDLKDDERVRAAYLGGSKVNC</sequence>
<evidence type="ECO:0000256" key="3">
    <source>
        <dbReference type="ARBA" id="ARBA00022741"/>
    </source>
</evidence>
<evidence type="ECO:0000256" key="5">
    <source>
        <dbReference type="ARBA" id="ARBA00022970"/>
    </source>
</evidence>
<evidence type="ECO:0000313" key="8">
    <source>
        <dbReference type="Proteomes" id="UP000266260"/>
    </source>
</evidence>
<dbReference type="EMBL" id="QXIT01000057">
    <property type="protein sequence ID" value="RIE09083.1"/>
    <property type="molecule type" value="Genomic_DNA"/>
</dbReference>
<feature type="domain" description="ABC transporter" evidence="6">
    <location>
        <begin position="5"/>
        <end position="241"/>
    </location>
</feature>
<dbReference type="SMART" id="SM00382">
    <property type="entry name" value="AAA"/>
    <property type="match status" value="1"/>
</dbReference>
<keyword evidence="4 7" id="KW-0067">ATP-binding</keyword>
<organism evidence="7 8">
    <name type="scientific">Candidatus Cryosericum odellii</name>
    <dbReference type="NCBI Taxonomy" id="2290917"/>
    <lineage>
        <taxon>Bacteria</taxon>
        <taxon>Pseudomonadati</taxon>
        <taxon>Caldisericota/Cryosericota group</taxon>
        <taxon>Candidatus Cryosericota</taxon>
        <taxon>Candidatus Cryosericia</taxon>
        <taxon>Candidatus Cryosericales</taxon>
        <taxon>Candidatus Cryosericaceae</taxon>
        <taxon>Candidatus Cryosericum</taxon>
    </lineage>
</organism>
<protein>
    <submittedName>
        <fullName evidence="7">ABC transporter ATP-binding protein</fullName>
    </submittedName>
</protein>
<dbReference type="InterPro" id="IPR003439">
    <property type="entry name" value="ABC_transporter-like_ATP-bd"/>
</dbReference>
<dbReference type="PANTHER" id="PTHR43820">
    <property type="entry name" value="HIGH-AFFINITY BRANCHED-CHAIN AMINO ACID TRANSPORT ATP-BINDING PROTEIN LIVF"/>
    <property type="match status" value="1"/>
</dbReference>
<dbReference type="GO" id="GO:0015658">
    <property type="term" value="F:branched-chain amino acid transmembrane transporter activity"/>
    <property type="evidence" value="ECO:0007669"/>
    <property type="project" value="TreeGrafter"/>
</dbReference>
<dbReference type="AlphaFoldDB" id="A0A398D2K9"/>
<dbReference type="GO" id="GO:0015807">
    <property type="term" value="P:L-amino acid transport"/>
    <property type="evidence" value="ECO:0007669"/>
    <property type="project" value="TreeGrafter"/>
</dbReference>
<dbReference type="InterPro" id="IPR003593">
    <property type="entry name" value="AAA+_ATPase"/>
</dbReference>
<dbReference type="GO" id="GO:0016887">
    <property type="term" value="F:ATP hydrolysis activity"/>
    <property type="evidence" value="ECO:0007669"/>
    <property type="project" value="InterPro"/>
</dbReference>
<keyword evidence="2" id="KW-0813">Transport</keyword>